<name>A0A382EMQ8_9ZZZZ</name>
<dbReference type="AlphaFoldDB" id="A0A382EMQ8"/>
<organism evidence="2">
    <name type="scientific">marine metagenome</name>
    <dbReference type="NCBI Taxonomy" id="408172"/>
    <lineage>
        <taxon>unclassified sequences</taxon>
        <taxon>metagenomes</taxon>
        <taxon>ecological metagenomes</taxon>
    </lineage>
</organism>
<feature type="region of interest" description="Disordered" evidence="1">
    <location>
        <begin position="1"/>
        <end position="41"/>
    </location>
</feature>
<dbReference type="EMBL" id="UINC01044998">
    <property type="protein sequence ID" value="SVB51203.1"/>
    <property type="molecule type" value="Genomic_DNA"/>
</dbReference>
<protein>
    <submittedName>
        <fullName evidence="2">Uncharacterized protein</fullName>
    </submittedName>
</protein>
<dbReference type="Gene3D" id="1.25.40.10">
    <property type="entry name" value="Tetratricopeptide repeat domain"/>
    <property type="match status" value="1"/>
</dbReference>
<accession>A0A382EMQ8</accession>
<feature type="compositionally biased region" description="Basic and acidic residues" evidence="1">
    <location>
        <begin position="24"/>
        <end position="36"/>
    </location>
</feature>
<dbReference type="Pfam" id="PF13374">
    <property type="entry name" value="TPR_10"/>
    <property type="match status" value="1"/>
</dbReference>
<reference evidence="2" key="1">
    <citation type="submission" date="2018-05" db="EMBL/GenBank/DDBJ databases">
        <authorList>
            <person name="Lanie J.A."/>
            <person name="Ng W.-L."/>
            <person name="Kazmierczak K.M."/>
            <person name="Andrzejewski T.M."/>
            <person name="Davidsen T.M."/>
            <person name="Wayne K.J."/>
            <person name="Tettelin H."/>
            <person name="Glass J.I."/>
            <person name="Rusch D."/>
            <person name="Podicherti R."/>
            <person name="Tsui H.-C.T."/>
            <person name="Winkler M.E."/>
        </authorList>
    </citation>
    <scope>NUCLEOTIDE SEQUENCE</scope>
</reference>
<evidence type="ECO:0000313" key="2">
    <source>
        <dbReference type="EMBL" id="SVB51203.1"/>
    </source>
</evidence>
<sequence>MSGNGSKTWAWANTPRASKKRPLQRRDLEASERTLGPDDEDTLTLKQNFGVFLRERGRPEEAIPLLEEILATRCQRAKGEPTAKLSSTLTALGTTLGTCGRHDEGGKNLETPLASTLKRLADVYEQVGKEKQAAQARAEAWALEGEENA</sequence>
<dbReference type="InterPro" id="IPR011990">
    <property type="entry name" value="TPR-like_helical_dom_sf"/>
</dbReference>
<evidence type="ECO:0000256" key="1">
    <source>
        <dbReference type="SAM" id="MobiDB-lite"/>
    </source>
</evidence>
<dbReference type="SUPFAM" id="SSF48452">
    <property type="entry name" value="TPR-like"/>
    <property type="match status" value="1"/>
</dbReference>
<gene>
    <name evidence="2" type="ORF">METZ01_LOCUS204057</name>
</gene>
<proteinExistence type="predicted"/>